<name>A0A3Q8I158_9BACT</name>
<sequence>MNYFFITQRPGLLPAPHFLQALCSHWPQAQAEEIHNPADIHALEFSIPLAHSRVYGSLTRGGDSVVFVGDLRDCAEFALWCQTLLPREEVATFCDESMSGTLELDGGTTSADILRAFEGAS</sequence>
<protein>
    <submittedName>
        <fullName evidence="1">Uncharacterized protein</fullName>
    </submittedName>
</protein>
<reference evidence="1" key="1">
    <citation type="journal article" date="2018" name="J. Ind. Microbiol. Biotechnol.">
        <title>Genome mining reveals uncommon alkylpyrones as type III PKS products from myxobacteria.</title>
        <authorList>
            <person name="Hug J.J."/>
            <person name="Panter F."/>
            <person name="Krug D."/>
            <person name="Muller R."/>
        </authorList>
    </citation>
    <scope>NUCLEOTIDE SEQUENCE</scope>
    <source>
        <strain evidence="1">MCy4189</strain>
    </source>
</reference>
<dbReference type="AlphaFoldDB" id="A0A3Q8I158"/>
<dbReference type="EMBL" id="MH908871">
    <property type="protein sequence ID" value="AYM52314.1"/>
    <property type="molecule type" value="Genomic_DNA"/>
</dbReference>
<organism evidence="1">
    <name type="scientific">Hyalangium minutum</name>
    <dbReference type="NCBI Taxonomy" id="394096"/>
    <lineage>
        <taxon>Bacteria</taxon>
        <taxon>Pseudomonadati</taxon>
        <taxon>Myxococcota</taxon>
        <taxon>Myxococcia</taxon>
        <taxon>Myxococcales</taxon>
        <taxon>Cystobacterineae</taxon>
        <taxon>Archangiaceae</taxon>
        <taxon>Hyalangium</taxon>
    </lineage>
</organism>
<proteinExistence type="predicted"/>
<evidence type="ECO:0000313" key="1">
    <source>
        <dbReference type="EMBL" id="AYM52314.1"/>
    </source>
</evidence>
<accession>A0A3Q8I158</accession>